<dbReference type="EC" id="2.4.1.255" evidence="3"/>
<dbReference type="GO" id="GO:0097363">
    <property type="term" value="F:protein O-acetylglucosaminyltransferase activity"/>
    <property type="evidence" value="ECO:0007669"/>
    <property type="project" value="UniProtKB-EC"/>
</dbReference>
<gene>
    <name evidence="10" type="ORF">ENR15_05460</name>
</gene>
<comment type="pathway">
    <text evidence="1">Protein modification; protein glycosylation.</text>
</comment>
<dbReference type="Pfam" id="PF13432">
    <property type="entry name" value="TPR_16"/>
    <property type="match status" value="1"/>
</dbReference>
<dbReference type="SUPFAM" id="SSF53756">
    <property type="entry name" value="UDP-Glycosyltransferase/glycogen phosphorylase"/>
    <property type="match status" value="1"/>
</dbReference>
<dbReference type="PROSITE" id="PS50005">
    <property type="entry name" value="TPR"/>
    <property type="match status" value="6"/>
</dbReference>
<keyword evidence="6" id="KW-0677">Repeat</keyword>
<dbReference type="Gene3D" id="3.40.50.11380">
    <property type="match status" value="1"/>
</dbReference>
<dbReference type="SMART" id="SM00028">
    <property type="entry name" value="TPR"/>
    <property type="match status" value="8"/>
</dbReference>
<feature type="repeat" description="TPR" evidence="8">
    <location>
        <begin position="280"/>
        <end position="313"/>
    </location>
</feature>
<dbReference type="AlphaFoldDB" id="A0A7C3ZUA2"/>
<feature type="repeat" description="TPR" evidence="8">
    <location>
        <begin position="434"/>
        <end position="467"/>
    </location>
</feature>
<dbReference type="PANTHER" id="PTHR44998">
    <property type="match status" value="1"/>
</dbReference>
<sequence>MDYNRFFQEIPHRYENWGQESVKPKNPKFQEILAQWGGMTTANVMQLLNLAVECMNNDEIYCQVGIDDGSSLIGALVDFPNRLAYAVDDFDRPDITDDTKDRAIDTLMQFNFGENLVIADQDLEEFLLDLKQVETQGQISVYFDNSHPNYRSVLLGLLHIKPILTETALIIISHSNSDSVHQATWDFIATHPQSQILLDLPTFGNGIKVLSWDSQRQHNYETTVFIQNRRQNLVNAIATVADTPKSAATLYQEAIHHHQQQQFAEAEQKYHLSLRQHNDSRVWFNLGILYCETARYEPAINAMLKSLELSGENRGWAHYYLGIAHENLNQNSLAIAAYQEAIQSEPDIIDAWNHLGNLLVQTGNLEAAEPIYRQAIDRHPQQFGTYVNLGNLLLSQGSIAAAIEQYQAALNLSPGNADIFHNLELAREIQKNPAPYYLSLAENLAKHQKYSQAIEFYDKMLALADGDAAVYESLGNCYWQLRRPDAAITNLQKAVEINPNAAPVQFNLINYLLHQGRTAEAISQAETAAAHLPADYTFTLLQHLIVPMLYHNVEEISYYRQRFEEHLQILIENTRLDDPEMLESAVAGIGRFTNFYLAYQTHNVIESQRKYGNFVHQIMVAKYPQWVQPLPMPPVYGKIRVGYISNYLYSYSGSLWLTGWMRYANRSDFEIYFYHTGNVTDKITEFFRTNATGFYHIPGNLEQLCQQIRADNLHILVFPEIGMDPPTLRLAGLRLAPVQCTAWGHPVTSGMPTIDYFLSSELMEPENAQEHYSEKLILLPNIGVAYPRPQDIPELEKTRTDYDLPEDAVIYLCCQAPFKYLPQYDYILAAIARRVPGAKFLFFRGELLKERLAKAFAAVGLNSEDYCLHKNVPARYDYLMLNRLSDVFLDTFTWSGGNTSLEAIACHLPIVTCPGEFMRGRHADSFLKMMGVTETIAQTPAEYIEIAVQLGLDPQWRRQIAQRLSQRQDNLFDDQTCVAEMEAFYRQVVKKSPPFKGGLGG</sequence>
<dbReference type="InterPro" id="IPR011990">
    <property type="entry name" value="TPR-like_helical_dom_sf"/>
</dbReference>
<dbReference type="InterPro" id="IPR019734">
    <property type="entry name" value="TPR_rpt"/>
</dbReference>
<evidence type="ECO:0000256" key="2">
    <source>
        <dbReference type="ARBA" id="ARBA00005386"/>
    </source>
</evidence>
<evidence type="ECO:0000313" key="10">
    <source>
        <dbReference type="EMBL" id="HGG00109.1"/>
    </source>
</evidence>
<accession>A0A7C3ZUA2</accession>
<comment type="similarity">
    <text evidence="2">Belongs to the glycosyltransferase 41 family. O-GlcNAc transferase subfamily.</text>
</comment>
<feature type="domain" description="O-GlcNAc transferase C-terminal" evidence="9">
    <location>
        <begin position="797"/>
        <end position="979"/>
    </location>
</feature>
<dbReference type="PANTHER" id="PTHR44998:SF1">
    <property type="entry name" value="UDP-N-ACETYLGLUCOSAMINE--PEPTIDE N-ACETYLGLUCOSAMINYLTRANSFERASE 110 KDA SUBUNIT"/>
    <property type="match status" value="1"/>
</dbReference>
<dbReference type="Pfam" id="PF13181">
    <property type="entry name" value="TPR_8"/>
    <property type="match status" value="1"/>
</dbReference>
<feature type="repeat" description="TPR" evidence="8">
    <location>
        <begin position="383"/>
        <end position="416"/>
    </location>
</feature>
<evidence type="ECO:0000256" key="8">
    <source>
        <dbReference type="PROSITE-ProRule" id="PRU00339"/>
    </source>
</evidence>
<evidence type="ECO:0000256" key="7">
    <source>
        <dbReference type="ARBA" id="ARBA00022803"/>
    </source>
</evidence>
<organism evidence="10">
    <name type="scientific">Planktothricoides sp. SpSt-374</name>
    <dbReference type="NCBI Taxonomy" id="2282167"/>
    <lineage>
        <taxon>Bacteria</taxon>
        <taxon>Bacillati</taxon>
        <taxon>Cyanobacteriota</taxon>
        <taxon>Cyanophyceae</taxon>
        <taxon>Oscillatoriophycideae</taxon>
        <taxon>Oscillatoriales</taxon>
        <taxon>Oscillatoriaceae</taxon>
        <taxon>Planktothricoides</taxon>
    </lineage>
</organism>
<feature type="repeat" description="TPR" evidence="8">
    <location>
        <begin position="349"/>
        <end position="382"/>
    </location>
</feature>
<reference evidence="10" key="1">
    <citation type="journal article" date="2020" name="mSystems">
        <title>Genome- and Community-Level Interaction Insights into Carbon Utilization and Element Cycling Functions of Hydrothermarchaeota in Hydrothermal Sediment.</title>
        <authorList>
            <person name="Zhou Z."/>
            <person name="Liu Y."/>
            <person name="Xu W."/>
            <person name="Pan J."/>
            <person name="Luo Z.H."/>
            <person name="Li M."/>
        </authorList>
    </citation>
    <scope>NUCLEOTIDE SEQUENCE [LARGE SCALE GENOMIC DNA]</scope>
    <source>
        <strain evidence="10">SpSt-374</strain>
    </source>
</reference>
<feature type="repeat" description="TPR" evidence="8">
    <location>
        <begin position="468"/>
        <end position="501"/>
    </location>
</feature>
<evidence type="ECO:0000256" key="3">
    <source>
        <dbReference type="ARBA" id="ARBA00011970"/>
    </source>
</evidence>
<keyword evidence="5" id="KW-0808">Transferase</keyword>
<dbReference type="Pfam" id="PF13844">
    <property type="entry name" value="Glyco_transf_41"/>
    <property type="match status" value="2"/>
</dbReference>
<evidence type="ECO:0000256" key="6">
    <source>
        <dbReference type="ARBA" id="ARBA00022737"/>
    </source>
</evidence>
<dbReference type="InterPro" id="IPR029489">
    <property type="entry name" value="OGT/SEC/SPY_C"/>
</dbReference>
<evidence type="ECO:0000256" key="5">
    <source>
        <dbReference type="ARBA" id="ARBA00022679"/>
    </source>
</evidence>
<dbReference type="EMBL" id="DSPX01000049">
    <property type="protein sequence ID" value="HGG00109.1"/>
    <property type="molecule type" value="Genomic_DNA"/>
</dbReference>
<dbReference type="Pfam" id="PF13174">
    <property type="entry name" value="TPR_6"/>
    <property type="match status" value="1"/>
</dbReference>
<protein>
    <recommendedName>
        <fullName evidence="3">protein O-GlcNAc transferase</fullName>
        <ecNumber evidence="3">2.4.1.255</ecNumber>
    </recommendedName>
</protein>
<comment type="caution">
    <text evidence="10">The sequence shown here is derived from an EMBL/GenBank/DDBJ whole genome shotgun (WGS) entry which is preliminary data.</text>
</comment>
<proteinExistence type="inferred from homology"/>
<dbReference type="Pfam" id="PF00515">
    <property type="entry name" value="TPR_1"/>
    <property type="match status" value="1"/>
</dbReference>
<dbReference type="SUPFAM" id="SSF48452">
    <property type="entry name" value="TPR-like"/>
    <property type="match status" value="2"/>
</dbReference>
<evidence type="ECO:0000256" key="1">
    <source>
        <dbReference type="ARBA" id="ARBA00004922"/>
    </source>
</evidence>
<dbReference type="Gene3D" id="1.25.40.10">
    <property type="entry name" value="Tetratricopeptide repeat domain"/>
    <property type="match status" value="2"/>
</dbReference>
<keyword evidence="4" id="KW-0328">Glycosyltransferase</keyword>
<feature type="domain" description="O-GlcNAc transferase C-terminal" evidence="9">
    <location>
        <begin position="615"/>
        <end position="781"/>
    </location>
</feature>
<evidence type="ECO:0000256" key="4">
    <source>
        <dbReference type="ARBA" id="ARBA00022676"/>
    </source>
</evidence>
<dbReference type="Gene3D" id="3.40.50.2000">
    <property type="entry name" value="Glycogen Phosphorylase B"/>
    <property type="match status" value="1"/>
</dbReference>
<name>A0A7C3ZUA2_9CYAN</name>
<keyword evidence="7 8" id="KW-0802">TPR repeat</keyword>
<evidence type="ECO:0000259" key="9">
    <source>
        <dbReference type="Pfam" id="PF13844"/>
    </source>
</evidence>
<feature type="repeat" description="TPR" evidence="8">
    <location>
        <begin position="315"/>
        <end position="348"/>
    </location>
</feature>